<proteinExistence type="predicted"/>
<dbReference type="KEGG" id="asal:CFBP5507_25905"/>
<gene>
    <name evidence="6" type="ORF">CFBP5507_25905</name>
</gene>
<dbReference type="GO" id="GO:0000725">
    <property type="term" value="P:recombinational repair"/>
    <property type="evidence" value="ECO:0007669"/>
    <property type="project" value="TreeGrafter"/>
</dbReference>
<evidence type="ECO:0000256" key="1">
    <source>
        <dbReference type="ARBA" id="ARBA00022741"/>
    </source>
</evidence>
<dbReference type="GO" id="GO:0005524">
    <property type="term" value="F:ATP binding"/>
    <property type="evidence" value="ECO:0007669"/>
    <property type="project" value="UniProtKB-KW"/>
</dbReference>
<protein>
    <recommendedName>
        <fullName evidence="5">DNA 3'-5' helicase II</fullName>
    </recommendedName>
</protein>
<evidence type="ECO:0000256" key="5">
    <source>
        <dbReference type="ARBA" id="ARBA00034923"/>
    </source>
</evidence>
<dbReference type="RefSeq" id="WP_137409430.1">
    <property type="nucleotide sequence ID" value="NZ_CP109970.1"/>
</dbReference>
<evidence type="ECO:0000256" key="2">
    <source>
        <dbReference type="ARBA" id="ARBA00022801"/>
    </source>
</evidence>
<dbReference type="Pfam" id="PF00580">
    <property type="entry name" value="UvrD-helicase"/>
    <property type="match status" value="1"/>
</dbReference>
<reference evidence="6" key="1">
    <citation type="submission" date="2022-10" db="EMBL/GenBank/DDBJ databases">
        <title>Complete genome sequence of Agrobacterium salinitolerans CFBP5507.</title>
        <authorList>
            <person name="Tchabashvili S."/>
            <person name="Yen H.-C."/>
            <person name="Haryono M."/>
            <person name="Lin Y.-C."/>
            <person name="Lai E.-M."/>
            <person name="Kuo C.-H."/>
        </authorList>
    </citation>
    <scope>NUCLEOTIDE SEQUENCE</scope>
    <source>
        <strain evidence="6">CFBP5507</strain>
        <plasmid evidence="6">pAtCFBP5507a</plasmid>
    </source>
</reference>
<keyword evidence="6" id="KW-0614">Plasmid</keyword>
<sequence>MPLNNRIIICAAGGGKTTLIVEEALARPDLRIGMTTYTNNNRDGIASSLIFKKQALAPHITTSTWFSFLLKEAVRPYQRAVYKESRVVGIDWVKGKSTQGIPVSKTRPFYFSKGKYLYSDKVSQFACACNVASNGAVFARLKERFDVIYIDEVQDLAGYDLVLLEEMMKAGVPLVLVGDHRQSTYQTNHSGKYKQYAGYGIIALFRKWEKKGLCSLVYQTHSHRCHPAVAAFSDQFFPEEPKTESLNETVTDHDGIFVISSADLLKYVETFKPQSLRYDKNTLCSGYPAMNLGASKGLTFNRVLIHPGPGCVRWLKTGAIKHVINSREKWYVGITRARQSVTFVYDGDVKVAGIAPFTFE</sequence>
<dbReference type="InterPro" id="IPR000212">
    <property type="entry name" value="DNA_helicase_UvrD/REP"/>
</dbReference>
<dbReference type="PANTHER" id="PTHR11070">
    <property type="entry name" value="UVRD / RECB / PCRA DNA HELICASE FAMILY MEMBER"/>
    <property type="match status" value="1"/>
</dbReference>
<evidence type="ECO:0000256" key="3">
    <source>
        <dbReference type="ARBA" id="ARBA00022806"/>
    </source>
</evidence>
<dbReference type="GO" id="GO:0016787">
    <property type="term" value="F:hydrolase activity"/>
    <property type="evidence" value="ECO:0007669"/>
    <property type="project" value="UniProtKB-KW"/>
</dbReference>
<accession>A0A4Z1QSN1</accession>
<keyword evidence="1" id="KW-0547">Nucleotide-binding</keyword>
<geneLocation type="plasmid" evidence="6 7">
    <name>pAtCFBP5507a</name>
</geneLocation>
<dbReference type="GO" id="GO:0043138">
    <property type="term" value="F:3'-5' DNA helicase activity"/>
    <property type="evidence" value="ECO:0007669"/>
    <property type="project" value="TreeGrafter"/>
</dbReference>
<keyword evidence="2" id="KW-0378">Hydrolase</keyword>
<name>A0A4Z1QSN1_9HYPH</name>
<dbReference type="GO" id="GO:0003677">
    <property type="term" value="F:DNA binding"/>
    <property type="evidence" value="ECO:0007669"/>
    <property type="project" value="InterPro"/>
</dbReference>
<keyword evidence="3" id="KW-0347">Helicase</keyword>
<keyword evidence="4" id="KW-0067">ATP-binding</keyword>
<dbReference type="Gene3D" id="3.40.50.300">
    <property type="entry name" value="P-loop containing nucleotide triphosphate hydrolases"/>
    <property type="match status" value="1"/>
</dbReference>
<dbReference type="PANTHER" id="PTHR11070:SF2">
    <property type="entry name" value="ATP-DEPENDENT DNA HELICASE SRS2"/>
    <property type="match status" value="1"/>
</dbReference>
<dbReference type="InterPro" id="IPR014016">
    <property type="entry name" value="UvrD-like_ATP-bd"/>
</dbReference>
<evidence type="ECO:0000256" key="4">
    <source>
        <dbReference type="ARBA" id="ARBA00022840"/>
    </source>
</evidence>
<dbReference type="SUPFAM" id="SSF52540">
    <property type="entry name" value="P-loop containing nucleoside triphosphate hydrolases"/>
    <property type="match status" value="1"/>
</dbReference>
<dbReference type="OrthoDB" id="5107704at2"/>
<dbReference type="InterPro" id="IPR027417">
    <property type="entry name" value="P-loop_NTPase"/>
</dbReference>
<dbReference type="EMBL" id="CP109970">
    <property type="protein sequence ID" value="UYZ10949.1"/>
    <property type="molecule type" value="Genomic_DNA"/>
</dbReference>
<evidence type="ECO:0000313" key="7">
    <source>
        <dbReference type="Proteomes" id="UP000298735"/>
    </source>
</evidence>
<dbReference type="Proteomes" id="UP000298735">
    <property type="component" value="Plasmid pAtCFBP5507a"/>
</dbReference>
<organism evidence="6 7">
    <name type="scientific">Agrobacterium salinitolerans</name>
    <dbReference type="NCBI Taxonomy" id="1183413"/>
    <lineage>
        <taxon>Bacteria</taxon>
        <taxon>Pseudomonadati</taxon>
        <taxon>Pseudomonadota</taxon>
        <taxon>Alphaproteobacteria</taxon>
        <taxon>Hyphomicrobiales</taxon>
        <taxon>Rhizobiaceae</taxon>
        <taxon>Rhizobium/Agrobacterium group</taxon>
        <taxon>Agrobacterium</taxon>
    </lineage>
</organism>
<evidence type="ECO:0000313" key="6">
    <source>
        <dbReference type="EMBL" id="UYZ10949.1"/>
    </source>
</evidence>
<dbReference type="AlphaFoldDB" id="A0A4Z1QSN1"/>